<gene>
    <name evidence="4" type="primary">LOC104596131</name>
</gene>
<keyword evidence="1" id="KW-0472">Membrane</keyword>
<dbReference type="SUPFAM" id="SSF81383">
    <property type="entry name" value="F-box domain"/>
    <property type="match status" value="1"/>
</dbReference>
<dbReference type="InParanoid" id="A0A1U7ZMX3"/>
<dbReference type="InterPro" id="IPR001810">
    <property type="entry name" value="F-box_dom"/>
</dbReference>
<dbReference type="InterPro" id="IPR032675">
    <property type="entry name" value="LRR_dom_sf"/>
</dbReference>
<keyword evidence="3" id="KW-1185">Reference proteome</keyword>
<evidence type="ECO:0000313" key="3">
    <source>
        <dbReference type="Proteomes" id="UP000189703"/>
    </source>
</evidence>
<dbReference type="OMA" id="AWRMACC"/>
<dbReference type="AlphaFoldDB" id="A0A1U7ZMX3"/>
<dbReference type="GO" id="GO:1905761">
    <property type="term" value="F:SCF ubiquitin ligase complex binding"/>
    <property type="evidence" value="ECO:0000318"/>
    <property type="project" value="GO_Central"/>
</dbReference>
<dbReference type="eggNOG" id="KOG1947">
    <property type="taxonomic scope" value="Eukaryota"/>
</dbReference>
<sequence>MEDGESTERRWEDMEIDIMVKIFKSFNIIELTSGISRVCSSWRLACCDPQLWRTLDLGLLKSNFIKIPSSPYVWVSDSSDKKLMQILKVALGLSGGIVTCLIFHFNLYLKDDHLIYTAERCPRLKRLVLPAWNRVTKIGICKAVRMWKELESLTMPSIGYPPYIMKEISESCKNFTELKIMGTCDTLFASSIVSFLPKLKVLSLRCSMLYKEALILILDCLEHLEVLNISHCLLIEVPPPPSPKVVLGELDETIKEKASRLREFITCQEDSCIMCQRTINDEGLMRWYKYEEGLWRMDEVRSLAHGREQHHSEIVLGGSLWNS</sequence>
<dbReference type="InterPro" id="IPR036047">
    <property type="entry name" value="F-box-like_dom_sf"/>
</dbReference>
<evidence type="ECO:0000259" key="2">
    <source>
        <dbReference type="Pfam" id="PF12937"/>
    </source>
</evidence>
<dbReference type="RefSeq" id="XP_010255462.1">
    <property type="nucleotide sequence ID" value="XM_010257160.1"/>
</dbReference>
<dbReference type="PANTHER" id="PTHR38926">
    <property type="entry name" value="F-BOX DOMAIN CONTAINING PROTEIN, EXPRESSED"/>
    <property type="match status" value="1"/>
</dbReference>
<dbReference type="Proteomes" id="UP000189703">
    <property type="component" value="Unplaced"/>
</dbReference>
<accession>A0A1U7ZMX3</accession>
<evidence type="ECO:0000256" key="1">
    <source>
        <dbReference type="SAM" id="Phobius"/>
    </source>
</evidence>
<feature type="domain" description="F-box" evidence="2">
    <location>
        <begin position="17"/>
        <end position="57"/>
    </location>
</feature>
<keyword evidence="1" id="KW-0812">Transmembrane</keyword>
<proteinExistence type="predicted"/>
<dbReference type="SUPFAM" id="SSF52047">
    <property type="entry name" value="RNI-like"/>
    <property type="match status" value="1"/>
</dbReference>
<feature type="transmembrane region" description="Helical" evidence="1">
    <location>
        <begin position="89"/>
        <end position="109"/>
    </location>
</feature>
<organism evidence="3 4">
    <name type="scientific">Nelumbo nucifera</name>
    <name type="common">Sacred lotus</name>
    <dbReference type="NCBI Taxonomy" id="4432"/>
    <lineage>
        <taxon>Eukaryota</taxon>
        <taxon>Viridiplantae</taxon>
        <taxon>Streptophyta</taxon>
        <taxon>Embryophyta</taxon>
        <taxon>Tracheophyta</taxon>
        <taxon>Spermatophyta</taxon>
        <taxon>Magnoliopsida</taxon>
        <taxon>Proteales</taxon>
        <taxon>Nelumbonaceae</taxon>
        <taxon>Nelumbo</taxon>
    </lineage>
</organism>
<dbReference type="Gene3D" id="3.80.10.10">
    <property type="entry name" value="Ribonuclease Inhibitor"/>
    <property type="match status" value="1"/>
</dbReference>
<dbReference type="GeneID" id="104596131"/>
<keyword evidence="1" id="KW-1133">Transmembrane helix</keyword>
<dbReference type="KEGG" id="nnu:104596131"/>
<protein>
    <submittedName>
        <fullName evidence="4">F-box/LRR-repeat protein At3g48880 isoform X1</fullName>
    </submittedName>
</protein>
<dbReference type="PANTHER" id="PTHR38926:SF13">
    <property type="entry name" value="F-BOX DOMAIN CONTAINING PROTEIN, EXPRESSED"/>
    <property type="match status" value="1"/>
</dbReference>
<dbReference type="Pfam" id="PF12937">
    <property type="entry name" value="F-box-like"/>
    <property type="match status" value="1"/>
</dbReference>
<dbReference type="OrthoDB" id="722566at2759"/>
<reference evidence="4" key="1">
    <citation type="submission" date="2025-08" db="UniProtKB">
        <authorList>
            <consortium name="RefSeq"/>
        </authorList>
    </citation>
    <scope>IDENTIFICATION</scope>
</reference>
<name>A0A1U7ZMX3_NELNU</name>
<evidence type="ECO:0000313" key="4">
    <source>
        <dbReference type="RefSeq" id="XP_010255462.1"/>
    </source>
</evidence>
<dbReference type="FunCoup" id="A0A1U7ZMX3">
    <property type="interactions" value="1307"/>
</dbReference>
<dbReference type="Gene3D" id="1.20.1280.50">
    <property type="match status" value="1"/>
</dbReference>